<dbReference type="SUPFAM" id="SSF55961">
    <property type="entry name" value="Bet v1-like"/>
    <property type="match status" value="1"/>
</dbReference>
<reference evidence="1 2" key="1">
    <citation type="submission" date="2019-12" db="EMBL/GenBank/DDBJ databases">
        <authorList>
            <person name="Li C."/>
            <person name="Zhao J."/>
        </authorList>
    </citation>
    <scope>NUCLEOTIDE SEQUENCE [LARGE SCALE GENOMIC DNA]</scope>
    <source>
        <strain evidence="1 2">NEAU-DD11</strain>
    </source>
</reference>
<dbReference type="Gene3D" id="3.30.530.20">
    <property type="match status" value="1"/>
</dbReference>
<dbReference type="RefSeq" id="WP_056131863.1">
    <property type="nucleotide sequence ID" value="NZ_WSES01000006.1"/>
</dbReference>
<proteinExistence type="predicted"/>
<keyword evidence="2" id="KW-1185">Reference proteome</keyword>
<dbReference type="Proteomes" id="UP000443353">
    <property type="component" value="Unassembled WGS sequence"/>
</dbReference>
<accession>A0A7X3K9A1</accession>
<dbReference type="InterPro" id="IPR023393">
    <property type="entry name" value="START-like_dom_sf"/>
</dbReference>
<protein>
    <recommendedName>
        <fullName evidence="3">SRPBCC family protein</fullName>
    </recommendedName>
</protein>
<dbReference type="AlphaFoldDB" id="A0A7X3K9A1"/>
<comment type="caution">
    <text evidence="1">The sequence shown here is derived from an EMBL/GenBank/DDBJ whole genome shotgun (WGS) entry which is preliminary data.</text>
</comment>
<sequence length="167" mass="19276">MSTVRVQLESSVPRSPAELWDWSTSVEGVVTEMGPVLKLDFPEGMTHIPRDGSNLGRPLGDYRFLLFGVVPVDLSRLTFTEMEPGRRFVEQSPLLSMKSWRHERIITPSRDGSKIVDRLEFTPRFAGPVVGWIIERFFRHRHAVLRKHYRERRSVARGEQGAQRIHA</sequence>
<name>A0A7X3K9A1_9BURK</name>
<organism evidence="1 2">
    <name type="scientific">Massilia cellulosiltytica</name>
    <dbReference type="NCBI Taxonomy" id="2683234"/>
    <lineage>
        <taxon>Bacteria</taxon>
        <taxon>Pseudomonadati</taxon>
        <taxon>Pseudomonadota</taxon>
        <taxon>Betaproteobacteria</taxon>
        <taxon>Burkholderiales</taxon>
        <taxon>Oxalobacteraceae</taxon>
        <taxon>Telluria group</taxon>
        <taxon>Massilia</taxon>
    </lineage>
</organism>
<evidence type="ECO:0000313" key="2">
    <source>
        <dbReference type="Proteomes" id="UP000443353"/>
    </source>
</evidence>
<evidence type="ECO:0008006" key="3">
    <source>
        <dbReference type="Google" id="ProtNLM"/>
    </source>
</evidence>
<evidence type="ECO:0000313" key="1">
    <source>
        <dbReference type="EMBL" id="MVW62150.1"/>
    </source>
</evidence>
<gene>
    <name evidence="1" type="ORF">GPY61_19630</name>
</gene>
<dbReference type="EMBL" id="WSES01000006">
    <property type="protein sequence ID" value="MVW62150.1"/>
    <property type="molecule type" value="Genomic_DNA"/>
</dbReference>